<dbReference type="OrthoDB" id="9807195at2"/>
<dbReference type="InterPro" id="IPR003695">
    <property type="entry name" value="Ppx_GppA_N"/>
</dbReference>
<protein>
    <submittedName>
        <fullName evidence="4">Ppx/GppA phosphatase</fullName>
        <ecNumber evidence="4">3.6.1.40</ecNumber>
    </submittedName>
</protein>
<dbReference type="eggNOG" id="COG0248">
    <property type="taxonomic scope" value="Bacteria"/>
</dbReference>
<keyword evidence="5" id="KW-1185">Reference proteome</keyword>
<proteinExistence type="predicted"/>
<evidence type="ECO:0000259" key="3">
    <source>
        <dbReference type="Pfam" id="PF21447"/>
    </source>
</evidence>
<feature type="domain" description="Ppx/GppA phosphatase C-terminal" evidence="3">
    <location>
        <begin position="345"/>
        <end position="498"/>
    </location>
</feature>
<dbReference type="EC" id="3.6.1.40" evidence="4"/>
<dbReference type="PANTHER" id="PTHR30005:SF0">
    <property type="entry name" value="RETROGRADE REGULATION PROTEIN 2"/>
    <property type="match status" value="1"/>
</dbReference>
<dbReference type="InterPro" id="IPR043129">
    <property type="entry name" value="ATPase_NBD"/>
</dbReference>
<dbReference type="InterPro" id="IPR030673">
    <property type="entry name" value="PyroPPase_GppA_Ppx"/>
</dbReference>
<dbReference type="Gene3D" id="3.30.420.40">
    <property type="match status" value="1"/>
</dbReference>
<dbReference type="EMBL" id="CP002467">
    <property type="protein sequence ID" value="ADV83779.1"/>
    <property type="molecule type" value="Genomic_DNA"/>
</dbReference>
<dbReference type="Gene3D" id="3.30.420.150">
    <property type="entry name" value="Exopolyphosphatase. Domain 2"/>
    <property type="match status" value="1"/>
</dbReference>
<dbReference type="RefSeq" id="WP_013569510.1">
    <property type="nucleotide sequence ID" value="NC_014963.1"/>
</dbReference>
<dbReference type="InterPro" id="IPR048950">
    <property type="entry name" value="Ppx_GppA_C"/>
</dbReference>
<evidence type="ECO:0000259" key="2">
    <source>
        <dbReference type="Pfam" id="PF02541"/>
    </source>
</evidence>
<keyword evidence="1 4" id="KW-0378">Hydrolase</keyword>
<feature type="domain" description="Ppx/GppA phosphatase N-terminal" evidence="2">
    <location>
        <begin position="18"/>
        <end position="327"/>
    </location>
</feature>
<dbReference type="PANTHER" id="PTHR30005">
    <property type="entry name" value="EXOPOLYPHOSPHATASE"/>
    <property type="match status" value="1"/>
</dbReference>
<dbReference type="KEGG" id="tsa:AciPR4_3020"/>
<evidence type="ECO:0000313" key="5">
    <source>
        <dbReference type="Proteomes" id="UP000006844"/>
    </source>
</evidence>
<dbReference type="CDD" id="cd24054">
    <property type="entry name" value="ASKHA_NBD_AaPPX-GppA_MtPPX2-like"/>
    <property type="match status" value="1"/>
</dbReference>
<dbReference type="HOGENOM" id="CLU_025908_4_2_0"/>
<dbReference type="Pfam" id="PF21447">
    <property type="entry name" value="Ppx-GppA_III"/>
    <property type="match status" value="1"/>
</dbReference>
<name>E8V5W1_TERSS</name>
<dbReference type="InterPro" id="IPR050273">
    <property type="entry name" value="GppA/Ppx_hydrolase"/>
</dbReference>
<dbReference type="Gene3D" id="1.10.3210.10">
    <property type="entry name" value="Hypothetical protein af1432"/>
    <property type="match status" value="1"/>
</dbReference>
<dbReference type="PIRSF" id="PIRSF001267">
    <property type="entry name" value="Pyrophosphatase_GppA_Ppx"/>
    <property type="match status" value="1"/>
</dbReference>
<reference evidence="4 5" key="1">
    <citation type="journal article" date="2012" name="Stand. Genomic Sci.">
        <title>Complete genome sequence of Terriglobus saanensis type strain SP1PR4(T), an Acidobacteria from tundra soil.</title>
        <authorList>
            <person name="Rawat S.R."/>
            <person name="Mannisto M.K."/>
            <person name="Starovoytov V."/>
            <person name="Goodwin L."/>
            <person name="Nolan M."/>
            <person name="Hauser L."/>
            <person name="Land M."/>
            <person name="Davenport K.W."/>
            <person name="Woyke T."/>
            <person name="Haggblom M.M."/>
        </authorList>
    </citation>
    <scope>NUCLEOTIDE SEQUENCE</scope>
    <source>
        <strain evidence="5">ATCC BAA-1853 / DSM 23119 / SP1PR4</strain>
    </source>
</reference>
<dbReference type="SUPFAM" id="SSF109604">
    <property type="entry name" value="HD-domain/PDEase-like"/>
    <property type="match status" value="1"/>
</dbReference>
<dbReference type="GO" id="GO:0008894">
    <property type="term" value="F:guanosine-5'-triphosphate,3'-diphosphate diphosphatase activity"/>
    <property type="evidence" value="ECO:0007669"/>
    <property type="project" value="UniProtKB-EC"/>
</dbReference>
<dbReference type="Proteomes" id="UP000006844">
    <property type="component" value="Chromosome"/>
</dbReference>
<sequence>MPTFAAIDIGSNSCRLAIASVQNHTLHTLHEDREVVRLGESVFETGMISPDAMANTIRALKRFQKAVQAHVVDRVRVVATSAMRDARNAAAFIAWVKSSTGWDIDVISGLEEGRLIHLGVVTHEPGARGRCLMIDLGGGSCEVTLSEDGRIREIVSLPLGAVRLQQEFLRNDPPTREDLHRLQSFIDREISRAQRKLGEPNVALVIATSGTAAALTEAVGAPQFVPGAKVAPKKTAVKKPSLKKALKKPSKLQPLSATVLQVRTVANKLAKMTNVERVAVPGIGPKRGDIIVGGAIVFATLMERLNLSSIRYSTLGLRDGILAQMLADTDMRASVHRAVEEERWSGVLRVAKRYGVDAKKYEPVRADAVKLFDLLVRVHELPDEYRFWLASAAVMHDVGKFMNHQGHHRHTQYIIANSEIFGFSPVQRAIVSAIARYLGKSRPDAEDRPMRFVPPEEHLHVRRAIVLLRLAVALNQDRVNDTLRIAAKIYPKRVVLELRATRGNAELESWSARKESAYFREVFRRELLVEVA</sequence>
<organism evidence="4 5">
    <name type="scientific">Terriglobus saanensis (strain ATCC BAA-1853 / DSM 23119 / SP1PR4)</name>
    <dbReference type="NCBI Taxonomy" id="401053"/>
    <lineage>
        <taxon>Bacteria</taxon>
        <taxon>Pseudomonadati</taxon>
        <taxon>Acidobacteriota</taxon>
        <taxon>Terriglobia</taxon>
        <taxon>Terriglobales</taxon>
        <taxon>Acidobacteriaceae</taxon>
        <taxon>Terriglobus</taxon>
    </lineage>
</organism>
<accession>E8V5W1</accession>
<dbReference type="Pfam" id="PF02541">
    <property type="entry name" value="Ppx-GppA"/>
    <property type="match status" value="1"/>
</dbReference>
<evidence type="ECO:0000256" key="1">
    <source>
        <dbReference type="ARBA" id="ARBA00022801"/>
    </source>
</evidence>
<evidence type="ECO:0000313" key="4">
    <source>
        <dbReference type="EMBL" id="ADV83779.1"/>
    </source>
</evidence>
<dbReference type="STRING" id="401053.AciPR4_3020"/>
<dbReference type="SUPFAM" id="SSF53067">
    <property type="entry name" value="Actin-like ATPase domain"/>
    <property type="match status" value="2"/>
</dbReference>
<gene>
    <name evidence="4" type="ordered locus">AciPR4_3020</name>
</gene>
<dbReference type="AlphaFoldDB" id="E8V5W1"/>